<evidence type="ECO:0000313" key="2">
    <source>
        <dbReference type="WBParaSite" id="JU765_v2.g6998.t1"/>
    </source>
</evidence>
<sequence length="153" mass="17794">MVGEIDDQKDVKRDSQDNQRWKTFIFKEKSIESDENEDDNDFDKNDGLVLDKQHKHKTFDLSETTSTMIISFGQFNTRKRYVCDKEVDTRIAVDNATTITDSCLKEDKSTQYEQQKLSSEATRRAVNMLAETNFLINAISIIENEISKRQILD</sequence>
<dbReference type="Proteomes" id="UP000887576">
    <property type="component" value="Unplaced"/>
</dbReference>
<proteinExistence type="predicted"/>
<dbReference type="WBParaSite" id="JU765_v2.g6998.t1">
    <property type="protein sequence ID" value="JU765_v2.g6998.t1"/>
    <property type="gene ID" value="JU765_v2.g6998"/>
</dbReference>
<organism evidence="1 2">
    <name type="scientific">Panagrolaimus sp. JU765</name>
    <dbReference type="NCBI Taxonomy" id="591449"/>
    <lineage>
        <taxon>Eukaryota</taxon>
        <taxon>Metazoa</taxon>
        <taxon>Ecdysozoa</taxon>
        <taxon>Nematoda</taxon>
        <taxon>Chromadorea</taxon>
        <taxon>Rhabditida</taxon>
        <taxon>Tylenchina</taxon>
        <taxon>Panagrolaimomorpha</taxon>
        <taxon>Panagrolaimoidea</taxon>
        <taxon>Panagrolaimidae</taxon>
        <taxon>Panagrolaimus</taxon>
    </lineage>
</organism>
<reference evidence="2" key="1">
    <citation type="submission" date="2022-11" db="UniProtKB">
        <authorList>
            <consortium name="WormBaseParasite"/>
        </authorList>
    </citation>
    <scope>IDENTIFICATION</scope>
</reference>
<accession>A0AC34RHC6</accession>
<evidence type="ECO:0000313" key="1">
    <source>
        <dbReference type="Proteomes" id="UP000887576"/>
    </source>
</evidence>
<name>A0AC34RHC6_9BILA</name>
<protein>
    <submittedName>
        <fullName evidence="2">Uncharacterized protein</fullName>
    </submittedName>
</protein>